<organism evidence="2 3">
    <name type="scientific">Chromobacterium sphagni</name>
    <dbReference type="NCBI Taxonomy" id="1903179"/>
    <lineage>
        <taxon>Bacteria</taxon>
        <taxon>Pseudomonadati</taxon>
        <taxon>Pseudomonadota</taxon>
        <taxon>Betaproteobacteria</taxon>
        <taxon>Neisseriales</taxon>
        <taxon>Chromobacteriaceae</taxon>
        <taxon>Chromobacterium</taxon>
    </lineage>
</organism>
<evidence type="ECO:0000256" key="1">
    <source>
        <dbReference type="SAM" id="Phobius"/>
    </source>
</evidence>
<comment type="caution">
    <text evidence="2">The sequence shown here is derived from an EMBL/GenBank/DDBJ whole genome shotgun (WGS) entry which is preliminary data.</text>
</comment>
<protein>
    <submittedName>
        <fullName evidence="2">Uncharacterized protein</fullName>
    </submittedName>
</protein>
<evidence type="ECO:0000313" key="2">
    <source>
        <dbReference type="EMBL" id="OHX10329.1"/>
    </source>
</evidence>
<feature type="transmembrane region" description="Helical" evidence="1">
    <location>
        <begin position="80"/>
        <end position="100"/>
    </location>
</feature>
<feature type="transmembrane region" description="Helical" evidence="1">
    <location>
        <begin position="56"/>
        <end position="73"/>
    </location>
</feature>
<sequence length="128" mass="14452">MRFFGFIISPLLAPFKTLAAIRRSALPGQREGGFVAWARPANHEAIRLVAARTSRLIWYCTACCPLLATLALIKGLPYLLAYNLVMAAATGVVLALRYALIARQMETGDLEQSRIRDAFRRSWWFPRR</sequence>
<keyword evidence="1" id="KW-0472">Membrane</keyword>
<keyword evidence="1" id="KW-1133">Transmembrane helix</keyword>
<dbReference type="EMBL" id="MKCS01000004">
    <property type="protein sequence ID" value="OHX10329.1"/>
    <property type="molecule type" value="Genomic_DNA"/>
</dbReference>
<reference evidence="2 3" key="1">
    <citation type="submission" date="2016-09" db="EMBL/GenBank/DDBJ databases">
        <title>Chromobacterium muskegensis sp. nov., an insecticidal bacterium isolated from Sphagnum bogs.</title>
        <authorList>
            <person name="Sparks M.E."/>
            <person name="Blackburn M.B."/>
            <person name="Gundersen-Rindal D.E."/>
            <person name="Mitchell A."/>
            <person name="Farrar R."/>
            <person name="Kuhar D."/>
        </authorList>
    </citation>
    <scope>NUCLEOTIDE SEQUENCE [LARGE SCALE GENOMIC DNA]</scope>
    <source>
        <strain evidence="2 3">37-2</strain>
    </source>
</reference>
<gene>
    <name evidence="2" type="ORF">BI347_21310</name>
</gene>
<accession>A0A1S1WSN0</accession>
<dbReference type="Proteomes" id="UP000180088">
    <property type="component" value="Unassembled WGS sequence"/>
</dbReference>
<name>A0A1S1WSN0_9NEIS</name>
<proteinExistence type="predicted"/>
<keyword evidence="1" id="KW-0812">Transmembrane</keyword>
<dbReference type="RefSeq" id="WP_071117023.1">
    <property type="nucleotide sequence ID" value="NZ_MKCS01000004.1"/>
</dbReference>
<evidence type="ECO:0000313" key="3">
    <source>
        <dbReference type="Proteomes" id="UP000180088"/>
    </source>
</evidence>
<dbReference type="AlphaFoldDB" id="A0A1S1WSN0"/>
<dbReference type="OrthoDB" id="8596080at2"/>